<dbReference type="CDD" id="cd03215">
    <property type="entry name" value="ABC_Carb_Monos_II"/>
    <property type="match status" value="1"/>
</dbReference>
<dbReference type="Gene3D" id="3.40.50.300">
    <property type="entry name" value="P-loop containing nucleotide triphosphate hydrolases"/>
    <property type="match status" value="2"/>
</dbReference>
<dbReference type="EMBL" id="CP016773">
    <property type="protein sequence ID" value="ASY16399.1"/>
    <property type="molecule type" value="Genomic_DNA"/>
</dbReference>
<dbReference type="PANTHER" id="PTHR43790">
    <property type="entry name" value="CARBOHYDRATE TRANSPORT ATP-BINDING PROTEIN MG119-RELATED"/>
    <property type="match status" value="1"/>
</dbReference>
<keyword evidence="9" id="KW-1278">Translocase</keyword>
<dbReference type="Pfam" id="PF00005">
    <property type="entry name" value="ABC_tran"/>
    <property type="match status" value="2"/>
</dbReference>
<evidence type="ECO:0000259" key="11">
    <source>
        <dbReference type="PROSITE" id="PS50893"/>
    </source>
</evidence>
<dbReference type="Proteomes" id="UP000217215">
    <property type="component" value="Chromosome"/>
</dbReference>
<dbReference type="FunFam" id="3.40.50.300:FF:000127">
    <property type="entry name" value="Ribose import ATP-binding protein RbsA"/>
    <property type="match status" value="1"/>
</dbReference>
<accession>A0A249KI88</accession>
<proteinExistence type="predicted"/>
<keyword evidence="3" id="KW-0813">Transport</keyword>
<organism evidence="12 13">
    <name type="scientific">Candidatus Planktophila sulfonica</name>
    <dbReference type="NCBI Taxonomy" id="1884904"/>
    <lineage>
        <taxon>Bacteria</taxon>
        <taxon>Bacillati</taxon>
        <taxon>Actinomycetota</taxon>
        <taxon>Actinomycetes</taxon>
        <taxon>Candidatus Nanopelagicales</taxon>
        <taxon>Candidatus Nanopelagicaceae</taxon>
        <taxon>Candidatus Planktophila</taxon>
    </lineage>
</organism>
<evidence type="ECO:0000256" key="8">
    <source>
        <dbReference type="ARBA" id="ARBA00022840"/>
    </source>
</evidence>
<keyword evidence="6" id="KW-0677">Repeat</keyword>
<keyword evidence="7" id="KW-0547">Nucleotide-binding</keyword>
<dbReference type="GO" id="GO:0015749">
    <property type="term" value="P:monosaccharide transmembrane transport"/>
    <property type="evidence" value="ECO:0007669"/>
    <property type="project" value="UniProtKB-ARBA"/>
</dbReference>
<evidence type="ECO:0000256" key="6">
    <source>
        <dbReference type="ARBA" id="ARBA00022737"/>
    </source>
</evidence>
<evidence type="ECO:0000256" key="3">
    <source>
        <dbReference type="ARBA" id="ARBA00022448"/>
    </source>
</evidence>
<dbReference type="KEGG" id="psuf:A1sIA56_05815"/>
<comment type="subcellular location">
    <subcellularLocation>
        <location evidence="2">Cell inner membrane</location>
    </subcellularLocation>
    <subcellularLocation>
        <location evidence="1">Cell membrane</location>
        <topology evidence="1">Peripheral membrane protein</topology>
    </subcellularLocation>
</comment>
<keyword evidence="8 12" id="KW-0067">ATP-binding</keyword>
<sequence length="507" mass="55412">MASAQLLSLSGVSKEFPGVKALNNVQFDLNEGEVHAIVGENGAGKSTLMKILSGIYKKDSGEIIYRGNSVTIPNPFEAQKLGISIIHQELNLMPHLTVAENIFIGREDRRPGRVFLNNPKLNSEATKLLAELGLALNPTDIVGELTIAKQQMVEIAKAVSYRGSVIIMDEPTSSLTPAETDALFKIIESLKAAGKGVVYISHRLEELEKITDRITVLRDGEYVKTLKTTETDIPEVISLMVGRKVAQDQRPENRKIGTEIVLKVENVSDRNLLKDVSFDLRKGEILGFAGLMGAGRTELARAIMGADPKSAGTITLHGKEVSIKQPSDAVAAGIGYLSEDRKRYGLLLNQDVTFNVILSSIPRFSNKFGFLKVKSAAGIARDSIAQLRVRTPSERQFLKNLSGGNQQKVVIAKWLTRNCDVLIFDEPTRGIDVGAKDEIYRLLTSLAEEGKSIIMISSELPEVLRLSDRIAVMCDGRLTGIIDNKDADQNIIMGLATKFSDTLTTVN</sequence>
<evidence type="ECO:0000256" key="10">
    <source>
        <dbReference type="ARBA" id="ARBA00023136"/>
    </source>
</evidence>
<dbReference type="InterPro" id="IPR003439">
    <property type="entry name" value="ABC_transporter-like_ATP-bd"/>
</dbReference>
<dbReference type="SMART" id="SM00382">
    <property type="entry name" value="AAA"/>
    <property type="match status" value="2"/>
</dbReference>
<dbReference type="FunFam" id="3.40.50.300:FF:000126">
    <property type="entry name" value="Galactose/methyl galactoside import ATP-binding protein MglA"/>
    <property type="match status" value="1"/>
</dbReference>
<evidence type="ECO:0000313" key="13">
    <source>
        <dbReference type="Proteomes" id="UP000217215"/>
    </source>
</evidence>
<feature type="domain" description="ABC transporter" evidence="11">
    <location>
        <begin position="256"/>
        <end position="500"/>
    </location>
</feature>
<dbReference type="PANTHER" id="PTHR43790:SF3">
    <property type="entry name" value="D-ALLOSE IMPORT ATP-BINDING PROTEIN ALSA-RELATED"/>
    <property type="match status" value="1"/>
</dbReference>
<dbReference type="PROSITE" id="PS00211">
    <property type="entry name" value="ABC_TRANSPORTER_1"/>
    <property type="match status" value="1"/>
</dbReference>
<dbReference type="GO" id="GO:0005886">
    <property type="term" value="C:plasma membrane"/>
    <property type="evidence" value="ECO:0007669"/>
    <property type="project" value="UniProtKB-SubCell"/>
</dbReference>
<dbReference type="CDD" id="cd03216">
    <property type="entry name" value="ABC_Carb_Monos_I"/>
    <property type="match status" value="1"/>
</dbReference>
<keyword evidence="4" id="KW-1003">Cell membrane</keyword>
<keyword evidence="10" id="KW-0472">Membrane</keyword>
<evidence type="ECO:0000256" key="7">
    <source>
        <dbReference type="ARBA" id="ARBA00022741"/>
    </source>
</evidence>
<keyword evidence="5" id="KW-0762">Sugar transport</keyword>
<evidence type="ECO:0000256" key="9">
    <source>
        <dbReference type="ARBA" id="ARBA00022967"/>
    </source>
</evidence>
<dbReference type="OrthoDB" id="39350at2"/>
<dbReference type="PROSITE" id="PS50893">
    <property type="entry name" value="ABC_TRANSPORTER_2"/>
    <property type="match status" value="2"/>
</dbReference>
<evidence type="ECO:0000256" key="1">
    <source>
        <dbReference type="ARBA" id="ARBA00004202"/>
    </source>
</evidence>
<feature type="domain" description="ABC transporter" evidence="11">
    <location>
        <begin position="7"/>
        <end position="244"/>
    </location>
</feature>
<name>A0A249KI88_9ACTN</name>
<dbReference type="RefSeq" id="WP_095673962.1">
    <property type="nucleotide sequence ID" value="NZ_CP016773.1"/>
</dbReference>
<reference evidence="12 13" key="1">
    <citation type="submission" date="2016-07" db="EMBL/GenBank/DDBJ databases">
        <title>High microdiversification within the ubiquitous acI lineage of Actinobacteria.</title>
        <authorList>
            <person name="Neuenschwander S.M."/>
            <person name="Salcher M."/>
            <person name="Ghai R."/>
            <person name="Pernthaler J."/>
        </authorList>
    </citation>
    <scope>NUCLEOTIDE SEQUENCE [LARGE SCALE GENOMIC DNA]</scope>
    <source>
        <strain evidence="12">MMS-IA-56</strain>
    </source>
</reference>
<dbReference type="GO" id="GO:0016887">
    <property type="term" value="F:ATP hydrolysis activity"/>
    <property type="evidence" value="ECO:0007669"/>
    <property type="project" value="InterPro"/>
</dbReference>
<evidence type="ECO:0000256" key="5">
    <source>
        <dbReference type="ARBA" id="ARBA00022597"/>
    </source>
</evidence>
<keyword evidence="13" id="KW-1185">Reference proteome</keyword>
<gene>
    <name evidence="12" type="ORF">A1sIA56_05815</name>
</gene>
<dbReference type="GO" id="GO:0005524">
    <property type="term" value="F:ATP binding"/>
    <property type="evidence" value="ECO:0007669"/>
    <property type="project" value="UniProtKB-KW"/>
</dbReference>
<dbReference type="InterPro" id="IPR017871">
    <property type="entry name" value="ABC_transporter-like_CS"/>
</dbReference>
<dbReference type="InterPro" id="IPR050107">
    <property type="entry name" value="ABC_carbohydrate_import_ATPase"/>
</dbReference>
<evidence type="ECO:0000256" key="2">
    <source>
        <dbReference type="ARBA" id="ARBA00004533"/>
    </source>
</evidence>
<dbReference type="AlphaFoldDB" id="A0A249KI88"/>
<dbReference type="InterPro" id="IPR003593">
    <property type="entry name" value="AAA+_ATPase"/>
</dbReference>
<dbReference type="SUPFAM" id="SSF52540">
    <property type="entry name" value="P-loop containing nucleoside triphosphate hydrolases"/>
    <property type="match status" value="2"/>
</dbReference>
<dbReference type="InterPro" id="IPR027417">
    <property type="entry name" value="P-loop_NTPase"/>
</dbReference>
<evidence type="ECO:0000313" key="12">
    <source>
        <dbReference type="EMBL" id="ASY16399.1"/>
    </source>
</evidence>
<evidence type="ECO:0000256" key="4">
    <source>
        <dbReference type="ARBA" id="ARBA00022475"/>
    </source>
</evidence>
<protein>
    <submittedName>
        <fullName evidence="12">Ribose transport system ATP-binding protein</fullName>
    </submittedName>
</protein>